<dbReference type="GO" id="GO:0004497">
    <property type="term" value="F:monooxygenase activity"/>
    <property type="evidence" value="ECO:0007669"/>
    <property type="project" value="UniProtKB-KW"/>
</dbReference>
<comment type="caution">
    <text evidence="4">The sequence shown here is derived from an EMBL/GenBank/DDBJ whole genome shotgun (WGS) entry which is preliminary data.</text>
</comment>
<dbReference type="Proteomes" id="UP001153069">
    <property type="component" value="Unassembled WGS sequence"/>
</dbReference>
<feature type="compositionally biased region" description="Basic and acidic residues" evidence="1">
    <location>
        <begin position="314"/>
        <end position="323"/>
    </location>
</feature>
<dbReference type="SUPFAM" id="SSF54909">
    <property type="entry name" value="Dimeric alpha+beta barrel"/>
    <property type="match status" value="2"/>
</dbReference>
<dbReference type="PANTHER" id="PTHR34474">
    <property type="entry name" value="SIGNAL TRANSDUCTION PROTEIN TRAP"/>
    <property type="match status" value="1"/>
</dbReference>
<sequence>MKVPSVHVCILALVATLCSFSSVQSFTSHHSIRPYGTTSLKASTANSDATTTTEGDKTSSGLLKRDRYVATNRFAVRQGKAAKFEKRWATRKSKLATLDGFKYFHLMRRVTLNNDDGSNVYDEGDGDDTAHGNYVSFTIWSKKSHFSAWRSGEAFKEAHGGTSIGAFVSTMVKSAMVLRGAPRPAFYDGLLIQSTIPDSQGEVVDGWRNVNADGVNTLPTECFVACNQFFVPPENAAAFEQRWKNRESKLQECDGFVAFTMMRRDASAKGHGVVPLSSGEPSYTSCTIWRDRAAFDNWRKGSAFQKVHGGGDANSKKSEEEAKPATPPQPLWSQPPQPVFYEGTLVITGEDGA</sequence>
<dbReference type="PANTHER" id="PTHR34474:SF2">
    <property type="entry name" value="SIGNAL TRANSDUCTION PROTEIN TRAP"/>
    <property type="match status" value="1"/>
</dbReference>
<gene>
    <name evidence="4" type="ORF">SEMRO_273_G105070.1</name>
</gene>
<dbReference type="OrthoDB" id="427604at2759"/>
<name>A0A9N8DQ59_9STRA</name>
<feature type="chain" id="PRO_5040473191" evidence="2">
    <location>
        <begin position="26"/>
        <end position="353"/>
    </location>
</feature>
<keyword evidence="5" id="KW-1185">Reference proteome</keyword>
<proteinExistence type="predicted"/>
<dbReference type="InterPro" id="IPR007138">
    <property type="entry name" value="ABM_dom"/>
</dbReference>
<dbReference type="Gene3D" id="3.30.70.100">
    <property type="match status" value="2"/>
</dbReference>
<dbReference type="InterPro" id="IPR011008">
    <property type="entry name" value="Dimeric_a/b-barrel"/>
</dbReference>
<feature type="signal peptide" evidence="2">
    <location>
        <begin position="1"/>
        <end position="25"/>
    </location>
</feature>
<dbReference type="EMBL" id="CAICTM010000272">
    <property type="protein sequence ID" value="CAB9506619.1"/>
    <property type="molecule type" value="Genomic_DNA"/>
</dbReference>
<reference evidence="4" key="1">
    <citation type="submission" date="2020-06" db="EMBL/GenBank/DDBJ databases">
        <authorList>
            <consortium name="Plant Systems Biology data submission"/>
        </authorList>
    </citation>
    <scope>NUCLEOTIDE SEQUENCE</scope>
    <source>
        <strain evidence="4">D6</strain>
    </source>
</reference>
<feature type="domain" description="ABM" evidence="3">
    <location>
        <begin position="223"/>
        <end position="326"/>
    </location>
</feature>
<keyword evidence="4" id="KW-0560">Oxidoreductase</keyword>
<organism evidence="4 5">
    <name type="scientific">Seminavis robusta</name>
    <dbReference type="NCBI Taxonomy" id="568900"/>
    <lineage>
        <taxon>Eukaryota</taxon>
        <taxon>Sar</taxon>
        <taxon>Stramenopiles</taxon>
        <taxon>Ochrophyta</taxon>
        <taxon>Bacillariophyta</taxon>
        <taxon>Bacillariophyceae</taxon>
        <taxon>Bacillariophycidae</taxon>
        <taxon>Naviculales</taxon>
        <taxon>Naviculaceae</taxon>
        <taxon>Seminavis</taxon>
    </lineage>
</organism>
<evidence type="ECO:0000256" key="2">
    <source>
        <dbReference type="SAM" id="SignalP"/>
    </source>
</evidence>
<dbReference type="InterPro" id="IPR050404">
    <property type="entry name" value="Heme-degrading_MO"/>
</dbReference>
<dbReference type="Pfam" id="PF03992">
    <property type="entry name" value="ABM"/>
    <property type="match status" value="2"/>
</dbReference>
<evidence type="ECO:0000313" key="5">
    <source>
        <dbReference type="Proteomes" id="UP001153069"/>
    </source>
</evidence>
<dbReference type="PROSITE" id="PS51725">
    <property type="entry name" value="ABM"/>
    <property type="match status" value="2"/>
</dbReference>
<evidence type="ECO:0000256" key="1">
    <source>
        <dbReference type="SAM" id="MobiDB-lite"/>
    </source>
</evidence>
<accession>A0A9N8DQ59</accession>
<dbReference type="AlphaFoldDB" id="A0A9N8DQ59"/>
<feature type="domain" description="ABM" evidence="3">
    <location>
        <begin position="68"/>
        <end position="176"/>
    </location>
</feature>
<evidence type="ECO:0000313" key="4">
    <source>
        <dbReference type="EMBL" id="CAB9506619.1"/>
    </source>
</evidence>
<keyword evidence="4" id="KW-0503">Monooxygenase</keyword>
<protein>
    <submittedName>
        <fullName evidence="4">Antibiotic biosynthesis monooxygenase</fullName>
    </submittedName>
</protein>
<feature type="region of interest" description="Disordered" evidence="1">
    <location>
        <begin position="305"/>
        <end position="338"/>
    </location>
</feature>
<evidence type="ECO:0000259" key="3">
    <source>
        <dbReference type="PROSITE" id="PS51725"/>
    </source>
</evidence>
<feature type="compositionally biased region" description="Pro residues" evidence="1">
    <location>
        <begin position="325"/>
        <end position="338"/>
    </location>
</feature>
<keyword evidence="2" id="KW-0732">Signal</keyword>